<dbReference type="AlphaFoldDB" id="A0A4R7I185"/>
<accession>A0A4R7I185</accession>
<organism evidence="1 2">
    <name type="scientific">Ilumatobacter fluminis</name>
    <dbReference type="NCBI Taxonomy" id="467091"/>
    <lineage>
        <taxon>Bacteria</taxon>
        <taxon>Bacillati</taxon>
        <taxon>Actinomycetota</taxon>
        <taxon>Acidimicrobiia</taxon>
        <taxon>Acidimicrobiales</taxon>
        <taxon>Ilumatobacteraceae</taxon>
        <taxon>Ilumatobacter</taxon>
    </lineage>
</organism>
<gene>
    <name evidence="1" type="ORF">BDK89_2925</name>
</gene>
<evidence type="ECO:0000313" key="2">
    <source>
        <dbReference type="Proteomes" id="UP000294558"/>
    </source>
</evidence>
<keyword evidence="2" id="KW-1185">Reference proteome</keyword>
<reference evidence="1 2" key="1">
    <citation type="submission" date="2019-03" db="EMBL/GenBank/DDBJ databases">
        <title>Sequencing the genomes of 1000 actinobacteria strains.</title>
        <authorList>
            <person name="Klenk H.-P."/>
        </authorList>
    </citation>
    <scope>NUCLEOTIDE SEQUENCE [LARGE SCALE GENOMIC DNA]</scope>
    <source>
        <strain evidence="1 2">DSM 18936</strain>
    </source>
</reference>
<dbReference type="Proteomes" id="UP000294558">
    <property type="component" value="Unassembled WGS sequence"/>
</dbReference>
<name>A0A4R7I185_9ACTN</name>
<sequence length="384" mass="43586">MMSAQTSIPPTTVALLTNGPGPVHLDGDDLVHNPIGCLPDLEPETLDDAFSGRVGPLIGWDNPHVITLDDDRWIWIGQDAYFDYTGNANDLYHDGRQIQNFAIDQRGSCLDLIYRGAPDARHNFELGDVWTDWTRFFWPLGGERHGDSLWIFWSEMVLSDPPPGPWEGIIRHPVGIWLAEYDPETLARRSFEPAPDPGVFPGYGFAIASDEHHTYLFGNSNLLNLAREGGRDAFHSATQMFLARVPLGEIDERPEYRTADGWSRRAYEAAPISERFWAENTMQPRYLDGRWIAVTKEDGFWGDEVLIDVAEEPWGPWRTVDRFVYEHRPGSTGKLSYQPIILPWSNPTDGLAIAISENAEFWEHAVADPPMYRPAVIHRPWPEP</sequence>
<proteinExistence type="predicted"/>
<protein>
    <submittedName>
        <fullName evidence="1">Uncharacterized protein DUF4185</fullName>
    </submittedName>
</protein>
<comment type="caution">
    <text evidence="1">The sequence shown here is derived from an EMBL/GenBank/DDBJ whole genome shotgun (WGS) entry which is preliminary data.</text>
</comment>
<dbReference type="EMBL" id="SOAU01000001">
    <property type="protein sequence ID" value="TDT17317.1"/>
    <property type="molecule type" value="Genomic_DNA"/>
</dbReference>
<evidence type="ECO:0000313" key="1">
    <source>
        <dbReference type="EMBL" id="TDT17317.1"/>
    </source>
</evidence>